<comment type="caution">
    <text evidence="1">The sequence shown here is derived from an EMBL/GenBank/DDBJ whole genome shotgun (WGS) entry which is preliminary data.</text>
</comment>
<proteinExistence type="predicted"/>
<dbReference type="HOGENOM" id="CLU_3294349_0_0_10"/>
<organism evidence="1 2">
    <name type="scientific">Prevotella multiformis DSM 16608</name>
    <dbReference type="NCBI Taxonomy" id="888743"/>
    <lineage>
        <taxon>Bacteria</taxon>
        <taxon>Pseudomonadati</taxon>
        <taxon>Bacteroidota</taxon>
        <taxon>Bacteroidia</taxon>
        <taxon>Bacteroidales</taxon>
        <taxon>Prevotellaceae</taxon>
        <taxon>Prevotella</taxon>
    </lineage>
</organism>
<dbReference type="STRING" id="888743.HMPREF9141_0004"/>
<accession>F0F338</accession>
<gene>
    <name evidence="1" type="ORF">HMPREF9141_0004</name>
</gene>
<dbReference type="Proteomes" id="UP000005697">
    <property type="component" value="Unassembled WGS sequence"/>
</dbReference>
<protein>
    <submittedName>
        <fullName evidence="1">Uncharacterized protein</fullName>
    </submittedName>
</protein>
<reference evidence="1 2" key="1">
    <citation type="submission" date="2011-01" db="EMBL/GenBank/DDBJ databases">
        <authorList>
            <person name="Muzny D."/>
            <person name="Qin X."/>
            <person name="Deng J."/>
            <person name="Jiang H."/>
            <person name="Liu Y."/>
            <person name="Qu J."/>
            <person name="Song X.-Z."/>
            <person name="Zhang L."/>
            <person name="Thornton R."/>
            <person name="Coyle M."/>
            <person name="Francisco L."/>
            <person name="Jackson L."/>
            <person name="Javaid M."/>
            <person name="Korchina V."/>
            <person name="Kovar C."/>
            <person name="Mata R."/>
            <person name="Mathew T."/>
            <person name="Ngo R."/>
            <person name="Nguyen L."/>
            <person name="Nguyen N."/>
            <person name="Okwuonu G."/>
            <person name="Ongeri F."/>
            <person name="Pham C."/>
            <person name="Simmons D."/>
            <person name="Wilczek-Boney K."/>
            <person name="Hale W."/>
            <person name="Jakkamsetti A."/>
            <person name="Pham P."/>
            <person name="Ruth R."/>
            <person name="San Lucas F."/>
            <person name="Warren J."/>
            <person name="Zhang J."/>
            <person name="Zhao Z."/>
            <person name="Zhou C."/>
            <person name="Zhu D."/>
            <person name="Lee S."/>
            <person name="Bess C."/>
            <person name="Blankenburg K."/>
            <person name="Forbes L."/>
            <person name="Fu Q."/>
            <person name="Gubbala S."/>
            <person name="Hirani K."/>
            <person name="Jayaseelan J.C."/>
            <person name="Lara F."/>
            <person name="Munidasa M."/>
            <person name="Palculict T."/>
            <person name="Patil S."/>
            <person name="Pu L.-L."/>
            <person name="Saada N."/>
            <person name="Tang L."/>
            <person name="Weissenberger G."/>
            <person name="Zhu Y."/>
            <person name="Hemphill L."/>
            <person name="Shang Y."/>
            <person name="Youmans B."/>
            <person name="Ayvaz T."/>
            <person name="Ross M."/>
            <person name="Santibanez J."/>
            <person name="Aqrawi P."/>
            <person name="Gross S."/>
            <person name="Joshi V."/>
            <person name="Fowler G."/>
            <person name="Nazareth L."/>
            <person name="Reid J."/>
            <person name="Worley K."/>
            <person name="Petrosino J."/>
            <person name="Highlander S."/>
            <person name="Gibbs R."/>
        </authorList>
    </citation>
    <scope>NUCLEOTIDE SEQUENCE [LARGE SCALE GENOMIC DNA]</scope>
    <source>
        <strain evidence="1 2">DSM 16608</strain>
    </source>
</reference>
<name>F0F338_9BACT</name>
<dbReference type="EMBL" id="AEWX01000001">
    <property type="protein sequence ID" value="EGC21254.1"/>
    <property type="molecule type" value="Genomic_DNA"/>
</dbReference>
<evidence type="ECO:0000313" key="1">
    <source>
        <dbReference type="EMBL" id="EGC21254.1"/>
    </source>
</evidence>
<dbReference type="AlphaFoldDB" id="F0F338"/>
<evidence type="ECO:0000313" key="2">
    <source>
        <dbReference type="Proteomes" id="UP000005697"/>
    </source>
</evidence>
<keyword evidence="2" id="KW-1185">Reference proteome</keyword>
<sequence length="40" mass="4579">MQYIRLCKTSVCQLSNAQDLMPAMSQLDMRSSCCAVLIYY</sequence>